<sequence>MKLQLALCLFVAASAAPMVQAVEPVSLYQGLISFRDGPDPAGKTAVYWATSQTLYTINGPRTAALKFGANWVAEIRWCGDRNGRPLAGECSDIYFNFRHGVDITETTVNLLHP</sequence>
<reference evidence="3" key="2">
    <citation type="submission" date="2022-03" db="EMBL/GenBank/DDBJ databases">
        <title>Genome Encyclopedia of Bacteria and Archaea VI: Functional Genomics of Type Strains.</title>
        <authorList>
            <person name="Whitman W."/>
        </authorList>
    </citation>
    <scope>NUCLEOTIDE SEQUENCE</scope>
    <source>
        <strain evidence="3">HSC-15S17</strain>
    </source>
</reference>
<comment type="caution">
    <text evidence="2">The sequence shown here is derived from an EMBL/GenBank/DDBJ whole genome shotgun (WGS) entry which is preliminary data.</text>
</comment>
<name>A0AA41H8L9_9BURK</name>
<keyword evidence="1" id="KW-0732">Signal</keyword>
<keyword evidence="5" id="KW-1185">Reference proteome</keyword>
<evidence type="ECO:0000313" key="2">
    <source>
        <dbReference type="EMBL" id="MBV6324097.1"/>
    </source>
</evidence>
<dbReference type="Proteomes" id="UP001162889">
    <property type="component" value="Unassembled WGS sequence"/>
</dbReference>
<protein>
    <submittedName>
        <fullName evidence="2">Uncharacterized protein</fullName>
    </submittedName>
</protein>
<dbReference type="EMBL" id="JALJZU010000013">
    <property type="protein sequence ID" value="MCP2011971.1"/>
    <property type="molecule type" value="Genomic_DNA"/>
</dbReference>
<accession>A0AA41H8L9</accession>
<evidence type="ECO:0000313" key="3">
    <source>
        <dbReference type="EMBL" id="MCP2011971.1"/>
    </source>
</evidence>
<evidence type="ECO:0000313" key="4">
    <source>
        <dbReference type="Proteomes" id="UP001155901"/>
    </source>
</evidence>
<feature type="chain" id="PRO_5041323902" evidence="1">
    <location>
        <begin position="22"/>
        <end position="113"/>
    </location>
</feature>
<evidence type="ECO:0000256" key="1">
    <source>
        <dbReference type="SAM" id="SignalP"/>
    </source>
</evidence>
<dbReference type="AlphaFoldDB" id="A0AA41H8L9"/>
<feature type="signal peptide" evidence="1">
    <location>
        <begin position="1"/>
        <end position="21"/>
    </location>
</feature>
<dbReference type="RefSeq" id="WP_217945050.1">
    <property type="nucleotide sequence ID" value="NZ_JAHTGR010000015.1"/>
</dbReference>
<gene>
    <name evidence="2" type="ORF">KVP70_24470</name>
    <name evidence="3" type="ORF">L1274_005725</name>
</gene>
<evidence type="ECO:0000313" key="5">
    <source>
        <dbReference type="Proteomes" id="UP001162889"/>
    </source>
</evidence>
<proteinExistence type="predicted"/>
<dbReference type="Proteomes" id="UP001155901">
    <property type="component" value="Unassembled WGS sequence"/>
</dbReference>
<organism evidence="2 4">
    <name type="scientific">Duganella violaceipulchra</name>
    <dbReference type="NCBI Taxonomy" id="2849652"/>
    <lineage>
        <taxon>Bacteria</taxon>
        <taxon>Pseudomonadati</taxon>
        <taxon>Pseudomonadota</taxon>
        <taxon>Betaproteobacteria</taxon>
        <taxon>Burkholderiales</taxon>
        <taxon>Oxalobacteraceae</taxon>
        <taxon>Telluria group</taxon>
        <taxon>Duganella</taxon>
    </lineage>
</organism>
<dbReference type="EMBL" id="JAHTGR010000015">
    <property type="protein sequence ID" value="MBV6324097.1"/>
    <property type="molecule type" value="Genomic_DNA"/>
</dbReference>
<reference evidence="2" key="1">
    <citation type="submission" date="2021-07" db="EMBL/GenBank/DDBJ databases">
        <title>Characterization of violacein-producing bacteria and related species.</title>
        <authorList>
            <person name="Wilson H.S."/>
            <person name="De Leon M.E."/>
        </authorList>
    </citation>
    <scope>NUCLEOTIDE SEQUENCE</scope>
    <source>
        <strain evidence="2">HSC-15S17</strain>
    </source>
</reference>